<dbReference type="AlphaFoldDB" id="A0A917HNL4"/>
<proteinExistence type="predicted"/>
<protein>
    <submittedName>
        <fullName evidence="1">Uncharacterized protein</fullName>
    </submittedName>
</protein>
<evidence type="ECO:0000313" key="1">
    <source>
        <dbReference type="EMBL" id="GGG85423.1"/>
    </source>
</evidence>
<organism evidence="1 2">
    <name type="scientific">Paenibacillus radicis</name>
    <name type="common">ex Gao et al. 2016</name>
    <dbReference type="NCBI Taxonomy" id="1737354"/>
    <lineage>
        <taxon>Bacteria</taxon>
        <taxon>Bacillati</taxon>
        <taxon>Bacillota</taxon>
        <taxon>Bacilli</taxon>
        <taxon>Bacillales</taxon>
        <taxon>Paenibacillaceae</taxon>
        <taxon>Paenibacillus</taxon>
    </lineage>
</organism>
<gene>
    <name evidence="1" type="ORF">GCM10010918_49220</name>
</gene>
<dbReference type="Proteomes" id="UP000600247">
    <property type="component" value="Unassembled WGS sequence"/>
</dbReference>
<accession>A0A917HNL4</accession>
<dbReference type="EMBL" id="BMHY01000014">
    <property type="protein sequence ID" value="GGG85423.1"/>
    <property type="molecule type" value="Genomic_DNA"/>
</dbReference>
<sequence length="122" mass="13672">MLQLKLHTLDDVKQGMQQVSIQGAETEMLESYRLTSARDSAAYAFDNGELLYVYEFEAPTEAHEGMKKIEEQTALVDLVYSPVIYNANNVILIYMQKYGETTGKQPAVEKLASSLGWQVSTS</sequence>
<keyword evidence="2" id="KW-1185">Reference proteome</keyword>
<reference evidence="1 2" key="1">
    <citation type="journal article" date="2014" name="Int. J. Syst. Evol. Microbiol.">
        <title>Complete genome sequence of Corynebacterium casei LMG S-19264T (=DSM 44701T), isolated from a smear-ripened cheese.</title>
        <authorList>
            <consortium name="US DOE Joint Genome Institute (JGI-PGF)"/>
            <person name="Walter F."/>
            <person name="Albersmeier A."/>
            <person name="Kalinowski J."/>
            <person name="Ruckert C."/>
        </authorList>
    </citation>
    <scope>NUCLEOTIDE SEQUENCE [LARGE SCALE GENOMIC DNA]</scope>
    <source>
        <strain evidence="1 2">CGMCC 1.15286</strain>
    </source>
</reference>
<comment type="caution">
    <text evidence="1">The sequence shown here is derived from an EMBL/GenBank/DDBJ whole genome shotgun (WGS) entry which is preliminary data.</text>
</comment>
<name>A0A917HNL4_9BACL</name>
<evidence type="ECO:0000313" key="2">
    <source>
        <dbReference type="Proteomes" id="UP000600247"/>
    </source>
</evidence>